<evidence type="ECO:0000313" key="2">
    <source>
        <dbReference type="Proteomes" id="UP000805704"/>
    </source>
</evidence>
<gene>
    <name evidence="1" type="primary">RP1L1.2</name>
    <name evidence="1" type="ORF">GBF38_005969</name>
</gene>
<sequence length="216" mass="25234">MSSRKRNFQCFNAVGGEGSHKHHTSQLPRIPQHGMVAHQETPEECYICSEYRHAQALEELETQAASLYPSHAPYHYHHPNEYVLRRPARPEEHPMAHSGHNRHIQHRYNKRVVLVKNSDPSLRKTIILHRRSLRNFELFLEEVSELMQYRIRKLYTLEGRKIDNIQSLIQCPSVLVCVGREPSHPSIVENFRKTSDDKLPKISMRSHSSGRNEGHE</sequence>
<protein>
    <submittedName>
        <fullName evidence="1">Retinitis pigmentosa 1-like 1 protein</fullName>
    </submittedName>
</protein>
<dbReference type="EMBL" id="CM024802">
    <property type="protein sequence ID" value="KAG8011259.1"/>
    <property type="molecule type" value="Genomic_DNA"/>
</dbReference>
<proteinExistence type="predicted"/>
<organism evidence="1 2">
    <name type="scientific">Nibea albiflora</name>
    <name type="common">Yellow drum</name>
    <name type="synonym">Corvina albiflora</name>
    <dbReference type="NCBI Taxonomy" id="240163"/>
    <lineage>
        <taxon>Eukaryota</taxon>
        <taxon>Metazoa</taxon>
        <taxon>Chordata</taxon>
        <taxon>Craniata</taxon>
        <taxon>Vertebrata</taxon>
        <taxon>Euteleostomi</taxon>
        <taxon>Actinopterygii</taxon>
        <taxon>Neopterygii</taxon>
        <taxon>Teleostei</taxon>
        <taxon>Neoteleostei</taxon>
        <taxon>Acanthomorphata</taxon>
        <taxon>Eupercaria</taxon>
        <taxon>Sciaenidae</taxon>
        <taxon>Nibea</taxon>
    </lineage>
</organism>
<dbReference type="Proteomes" id="UP000805704">
    <property type="component" value="Chromosome 14"/>
</dbReference>
<accession>A0ACB7FAP5</accession>
<reference evidence="1" key="1">
    <citation type="submission" date="2020-04" db="EMBL/GenBank/DDBJ databases">
        <title>A chromosome-scale assembly and high-density genetic map of the yellow drum (Nibea albiflora) genome.</title>
        <authorList>
            <person name="Xu D."/>
            <person name="Zhang W."/>
            <person name="Chen R."/>
            <person name="Tan P."/>
            <person name="Wang L."/>
            <person name="Song H."/>
            <person name="Tian L."/>
            <person name="Zhu Q."/>
            <person name="Wang B."/>
        </authorList>
    </citation>
    <scope>NUCLEOTIDE SEQUENCE</scope>
    <source>
        <strain evidence="1">ZJHYS-2018</strain>
    </source>
</reference>
<feature type="non-terminal residue" evidence="1">
    <location>
        <position position="216"/>
    </location>
</feature>
<keyword evidence="2" id="KW-1185">Reference proteome</keyword>
<evidence type="ECO:0000313" key="1">
    <source>
        <dbReference type="EMBL" id="KAG8011259.1"/>
    </source>
</evidence>
<name>A0ACB7FAP5_NIBAL</name>
<comment type="caution">
    <text evidence="1">The sequence shown here is derived from an EMBL/GenBank/DDBJ whole genome shotgun (WGS) entry which is preliminary data.</text>
</comment>